<dbReference type="SUPFAM" id="SSF52266">
    <property type="entry name" value="SGNH hydrolase"/>
    <property type="match status" value="1"/>
</dbReference>
<evidence type="ECO:0008006" key="3">
    <source>
        <dbReference type="Google" id="ProtNLM"/>
    </source>
</evidence>
<reference evidence="1" key="1">
    <citation type="submission" date="2022-12" db="EMBL/GenBank/DDBJ databases">
        <title>Bacterial isolates from different developmental stages of Nematostella vectensis.</title>
        <authorList>
            <person name="Fraune S."/>
        </authorList>
    </citation>
    <scope>NUCLEOTIDE SEQUENCE</scope>
    <source>
        <strain evidence="1">G21632-S1</strain>
    </source>
</reference>
<gene>
    <name evidence="1" type="ORF">O4G74_04795</name>
</gene>
<keyword evidence="2" id="KW-1185">Reference proteome</keyword>
<evidence type="ECO:0000313" key="1">
    <source>
        <dbReference type="EMBL" id="MCZ4297369.1"/>
    </source>
</evidence>
<dbReference type="Gene3D" id="3.40.50.1110">
    <property type="entry name" value="SGNH hydrolase"/>
    <property type="match status" value="1"/>
</dbReference>
<accession>A0ABT4LSP1</accession>
<protein>
    <recommendedName>
        <fullName evidence="3">SGNH/GDSL hydrolase family protein</fullName>
    </recommendedName>
</protein>
<evidence type="ECO:0000313" key="2">
    <source>
        <dbReference type="Proteomes" id="UP001083770"/>
    </source>
</evidence>
<sequence>MGAGAADPRSAWLAGDQGAKSRRKVYWRSALEACGNRTPVLLFGDSIFAGEVEFSRCTDGVTAVFLPVVFVEIGLNRLFEAANEPLFAIFGGSPDDGDAVDALIEMAAAKPGARFILQDSGPHPSAPETLAALISARLGRLVDAELSGLVLTSPTASGVMERFDWSRPIRDGDPSANDVTVSVAGERGVPLFDFAALMRELAANLGDEALFQPDGVHLSLAGRLALLGAVYKGLTGEVPALDGLAGELAKGWSEAGIDEKVSASELPGFARLVRDALGREG</sequence>
<dbReference type="Proteomes" id="UP001083770">
    <property type="component" value="Unassembled WGS sequence"/>
</dbReference>
<dbReference type="InterPro" id="IPR036514">
    <property type="entry name" value="SGNH_hydro_sf"/>
</dbReference>
<dbReference type="RefSeq" id="WP_269401514.1">
    <property type="nucleotide sequence ID" value="NZ_JAPWGW010000001.1"/>
</dbReference>
<comment type="caution">
    <text evidence="1">The sequence shown here is derived from an EMBL/GenBank/DDBJ whole genome shotgun (WGS) entry which is preliminary data.</text>
</comment>
<organism evidence="1 2">
    <name type="scientific">Henriciella marina</name>
    <dbReference type="NCBI Taxonomy" id="453851"/>
    <lineage>
        <taxon>Bacteria</taxon>
        <taxon>Pseudomonadati</taxon>
        <taxon>Pseudomonadota</taxon>
        <taxon>Alphaproteobacteria</taxon>
        <taxon>Hyphomonadales</taxon>
        <taxon>Hyphomonadaceae</taxon>
        <taxon>Henriciella</taxon>
    </lineage>
</organism>
<name>A0ABT4LSP1_9PROT</name>
<dbReference type="EMBL" id="JAPWGW010000001">
    <property type="protein sequence ID" value="MCZ4297369.1"/>
    <property type="molecule type" value="Genomic_DNA"/>
</dbReference>
<proteinExistence type="predicted"/>